<comment type="caution">
    <text evidence="7">The sequence shown here is derived from an EMBL/GenBank/DDBJ whole genome shotgun (WGS) entry which is preliminary data.</text>
</comment>
<evidence type="ECO:0000256" key="2">
    <source>
        <dbReference type="ARBA" id="ARBA00023136"/>
    </source>
</evidence>
<evidence type="ECO:0000256" key="1">
    <source>
        <dbReference type="ARBA" id="ARBA00004442"/>
    </source>
</evidence>
<accession>A0ABM8ZWV6</accession>
<organism evidence="7 8">
    <name type="scientific">Vibrio stylophorae</name>
    <dbReference type="NCBI Taxonomy" id="659351"/>
    <lineage>
        <taxon>Bacteria</taxon>
        <taxon>Pseudomonadati</taxon>
        <taxon>Pseudomonadota</taxon>
        <taxon>Gammaproteobacteria</taxon>
        <taxon>Vibrionales</taxon>
        <taxon>Vibrionaceae</taxon>
        <taxon>Vibrio</taxon>
    </lineage>
</organism>
<dbReference type="InterPro" id="IPR050330">
    <property type="entry name" value="Bact_OuterMem_StrucFunc"/>
</dbReference>
<keyword evidence="5" id="KW-0732">Signal</keyword>
<keyword evidence="3" id="KW-0998">Cell outer membrane</keyword>
<dbReference type="PANTHER" id="PTHR30329">
    <property type="entry name" value="STATOR ELEMENT OF FLAGELLAR MOTOR COMPLEX"/>
    <property type="match status" value="1"/>
</dbReference>
<dbReference type="PANTHER" id="PTHR30329:SF21">
    <property type="entry name" value="LIPOPROTEIN YIAD-RELATED"/>
    <property type="match status" value="1"/>
</dbReference>
<dbReference type="InterPro" id="IPR027367">
    <property type="entry name" value="Gly-zipper_YMGG"/>
</dbReference>
<comment type="subcellular location">
    <subcellularLocation>
        <location evidence="1">Cell outer membrane</location>
    </subcellularLocation>
</comment>
<dbReference type="PROSITE" id="PS51257">
    <property type="entry name" value="PROKAR_LIPOPROTEIN"/>
    <property type="match status" value="1"/>
</dbReference>
<keyword evidence="2 4" id="KW-0472">Membrane</keyword>
<feature type="chain" id="PRO_5046609889" evidence="5">
    <location>
        <begin position="29"/>
        <end position="221"/>
    </location>
</feature>
<evidence type="ECO:0000256" key="5">
    <source>
        <dbReference type="SAM" id="SignalP"/>
    </source>
</evidence>
<keyword evidence="7" id="KW-0449">Lipoprotein</keyword>
<feature type="domain" description="OmpA-like" evidence="6">
    <location>
        <begin position="105"/>
        <end position="221"/>
    </location>
</feature>
<dbReference type="EMBL" id="CAKLDI010000002">
    <property type="protein sequence ID" value="CAH0535137.1"/>
    <property type="molecule type" value="Genomic_DNA"/>
</dbReference>
<evidence type="ECO:0000259" key="6">
    <source>
        <dbReference type="PROSITE" id="PS51123"/>
    </source>
</evidence>
<proteinExistence type="predicted"/>
<gene>
    <name evidence="7" type="primary">yiaD</name>
    <name evidence="7" type="ORF">VST7929_02798</name>
</gene>
<name>A0ABM8ZWV6_9VIBR</name>
<protein>
    <submittedName>
        <fullName evidence="7">Lipoprotein YiaD</fullName>
    </submittedName>
</protein>
<evidence type="ECO:0000313" key="7">
    <source>
        <dbReference type="EMBL" id="CAH0535137.1"/>
    </source>
</evidence>
<evidence type="ECO:0000256" key="3">
    <source>
        <dbReference type="ARBA" id="ARBA00023237"/>
    </source>
</evidence>
<dbReference type="Proteomes" id="UP000838672">
    <property type="component" value="Unassembled WGS sequence"/>
</dbReference>
<dbReference type="Gene3D" id="3.30.1330.60">
    <property type="entry name" value="OmpA-like domain"/>
    <property type="match status" value="1"/>
</dbReference>
<dbReference type="Pfam" id="PF00691">
    <property type="entry name" value="OmpA"/>
    <property type="match status" value="1"/>
</dbReference>
<feature type="signal peptide" evidence="5">
    <location>
        <begin position="1"/>
        <end position="28"/>
    </location>
</feature>
<dbReference type="PRINTS" id="PR01021">
    <property type="entry name" value="OMPADOMAIN"/>
</dbReference>
<keyword evidence="8" id="KW-1185">Reference proteome</keyword>
<dbReference type="InterPro" id="IPR036737">
    <property type="entry name" value="OmpA-like_sf"/>
</dbReference>
<dbReference type="PROSITE" id="PS51123">
    <property type="entry name" value="OMPA_2"/>
    <property type="match status" value="1"/>
</dbReference>
<dbReference type="RefSeq" id="WP_237467997.1">
    <property type="nucleotide sequence ID" value="NZ_CAKLDI010000002.1"/>
</dbReference>
<dbReference type="SUPFAM" id="SSF103088">
    <property type="entry name" value="OmpA-like"/>
    <property type="match status" value="1"/>
</dbReference>
<reference evidence="7" key="1">
    <citation type="submission" date="2021-11" db="EMBL/GenBank/DDBJ databases">
        <authorList>
            <person name="Rodrigo-Torres L."/>
            <person name="Arahal R. D."/>
            <person name="Lucena T."/>
        </authorList>
    </citation>
    <scope>NUCLEOTIDE SEQUENCE</scope>
    <source>
        <strain evidence="7">CECT 7929</strain>
    </source>
</reference>
<evidence type="ECO:0000256" key="4">
    <source>
        <dbReference type="PROSITE-ProRule" id="PRU00473"/>
    </source>
</evidence>
<sequence>MLNKKRAAVMVLASLFAISGCQTTRLNAATGEEETNATTQGALVGCVGGAIAGALIKDDKRGKGALVGCAGGAAVGGAIGYNLDQQEAELRKVLVNSGVQVQRNGDTIRLIMADSITFQTASASLNPSIKNPLRSVAKVMDRYEKSRLVVSGHTDSQGDANYNMQLSQSRAQAVANQLLVNGVEPSRLIVQGFGENMPVCSNKTSNGRACNRRVELDITSN</sequence>
<dbReference type="InterPro" id="IPR006665">
    <property type="entry name" value="OmpA-like"/>
</dbReference>
<dbReference type="InterPro" id="IPR006664">
    <property type="entry name" value="OMP_bac"/>
</dbReference>
<evidence type="ECO:0000313" key="8">
    <source>
        <dbReference type="Proteomes" id="UP000838672"/>
    </source>
</evidence>
<dbReference type="CDD" id="cd07185">
    <property type="entry name" value="OmpA_C-like"/>
    <property type="match status" value="1"/>
</dbReference>
<dbReference type="Pfam" id="PF13441">
    <property type="entry name" value="Gly-zipper_YMGG"/>
    <property type="match status" value="1"/>
</dbReference>